<dbReference type="InterPro" id="IPR036397">
    <property type="entry name" value="RNaseH_sf"/>
</dbReference>
<dbReference type="PANTHER" id="PTHR47723:SF19">
    <property type="entry name" value="POLYNUCLEOTIDYL TRANSFERASE, RIBONUCLEASE H-LIKE SUPERFAMILY PROTEIN"/>
    <property type="match status" value="1"/>
</dbReference>
<dbReference type="CDD" id="cd06222">
    <property type="entry name" value="RNase_H_like"/>
    <property type="match status" value="1"/>
</dbReference>
<dbReference type="Proteomes" id="UP000436088">
    <property type="component" value="Unassembled WGS sequence"/>
</dbReference>
<gene>
    <name evidence="2" type="ORF">F3Y22_tig00110903pilonHSYRG00056</name>
</gene>
<name>A0A6A2ZFD9_HIBSY</name>
<dbReference type="InterPro" id="IPR012337">
    <property type="entry name" value="RNaseH-like_sf"/>
</dbReference>
<dbReference type="PANTHER" id="PTHR47723">
    <property type="entry name" value="OS05G0353850 PROTEIN"/>
    <property type="match status" value="1"/>
</dbReference>
<proteinExistence type="predicted"/>
<sequence length="398" mass="45179">MQDLGKYLGVPILHGRVTSGSYQYLICMVQSRLSGWAMKSLSMTGRITLVKKSGVHLVKWEDMCRPIHQGGLGFRQLSRQNDAFMMKVAFNVLANKDQLWLTDCGPLIDHVTVTGTIRLSNVMVDDVEVWKWALIEPYLPDNILLRITAIKGPLPSFGSDIVGWNLRKDRRFSVGSKYTSREEHAQIEGNNELVWGLINKRMRRHFAIDSRCSLFHDPIEDISHVLRTYPKALAVLAAVIKPWKLHEYIATNLRPWRLLVWETESSRKWLRPSVGWMKVNFDGAHHRESGRSTCGCVIWNHEGIWQMGFSKFIGICSVVEAKLWGVYIGLLCSSGMGCRLVIVEIDSLETLKMIHGVDQGFKSRLGNQVADDMAKLSQRDTYECITFEAAPGEVTTMV</sequence>
<dbReference type="EMBL" id="VEPZ02001155">
    <property type="protein sequence ID" value="KAE8690286.1"/>
    <property type="molecule type" value="Genomic_DNA"/>
</dbReference>
<organism evidence="2 3">
    <name type="scientific">Hibiscus syriacus</name>
    <name type="common">Rose of Sharon</name>
    <dbReference type="NCBI Taxonomy" id="106335"/>
    <lineage>
        <taxon>Eukaryota</taxon>
        <taxon>Viridiplantae</taxon>
        <taxon>Streptophyta</taxon>
        <taxon>Embryophyta</taxon>
        <taxon>Tracheophyta</taxon>
        <taxon>Spermatophyta</taxon>
        <taxon>Magnoliopsida</taxon>
        <taxon>eudicotyledons</taxon>
        <taxon>Gunneridae</taxon>
        <taxon>Pentapetalae</taxon>
        <taxon>rosids</taxon>
        <taxon>malvids</taxon>
        <taxon>Malvales</taxon>
        <taxon>Malvaceae</taxon>
        <taxon>Malvoideae</taxon>
        <taxon>Hibiscus</taxon>
    </lineage>
</organism>
<feature type="domain" description="RNase H type-1" evidence="1">
    <location>
        <begin position="280"/>
        <end position="382"/>
    </location>
</feature>
<evidence type="ECO:0000313" key="2">
    <source>
        <dbReference type="EMBL" id="KAE8690286.1"/>
    </source>
</evidence>
<dbReference type="InterPro" id="IPR053151">
    <property type="entry name" value="RNase_H-like"/>
</dbReference>
<dbReference type="InterPro" id="IPR044730">
    <property type="entry name" value="RNase_H-like_dom_plant"/>
</dbReference>
<accession>A0A6A2ZFD9</accession>
<dbReference type="AlphaFoldDB" id="A0A6A2ZFD9"/>
<evidence type="ECO:0000313" key="3">
    <source>
        <dbReference type="Proteomes" id="UP000436088"/>
    </source>
</evidence>
<dbReference type="SUPFAM" id="SSF53098">
    <property type="entry name" value="Ribonuclease H-like"/>
    <property type="match status" value="1"/>
</dbReference>
<dbReference type="InterPro" id="IPR002156">
    <property type="entry name" value="RNaseH_domain"/>
</dbReference>
<dbReference type="GO" id="GO:0003676">
    <property type="term" value="F:nucleic acid binding"/>
    <property type="evidence" value="ECO:0007669"/>
    <property type="project" value="InterPro"/>
</dbReference>
<dbReference type="GO" id="GO:0004523">
    <property type="term" value="F:RNA-DNA hybrid ribonuclease activity"/>
    <property type="evidence" value="ECO:0007669"/>
    <property type="project" value="InterPro"/>
</dbReference>
<comment type="caution">
    <text evidence="2">The sequence shown here is derived from an EMBL/GenBank/DDBJ whole genome shotgun (WGS) entry which is preliminary data.</text>
</comment>
<reference evidence="2" key="1">
    <citation type="submission" date="2019-09" db="EMBL/GenBank/DDBJ databases">
        <title>Draft genome information of white flower Hibiscus syriacus.</title>
        <authorList>
            <person name="Kim Y.-M."/>
        </authorList>
    </citation>
    <scope>NUCLEOTIDE SEQUENCE [LARGE SCALE GENOMIC DNA]</scope>
    <source>
        <strain evidence="2">YM2019G1</strain>
    </source>
</reference>
<dbReference type="Gene3D" id="3.30.420.10">
    <property type="entry name" value="Ribonuclease H-like superfamily/Ribonuclease H"/>
    <property type="match status" value="1"/>
</dbReference>
<keyword evidence="3" id="KW-1185">Reference proteome</keyword>
<dbReference type="Pfam" id="PF13456">
    <property type="entry name" value="RVT_3"/>
    <property type="match status" value="1"/>
</dbReference>
<protein>
    <recommendedName>
        <fullName evidence="1">RNase H type-1 domain-containing protein</fullName>
    </recommendedName>
</protein>
<evidence type="ECO:0000259" key="1">
    <source>
        <dbReference type="Pfam" id="PF13456"/>
    </source>
</evidence>